<feature type="compositionally biased region" description="Basic and acidic residues" evidence="5">
    <location>
        <begin position="1"/>
        <end position="14"/>
    </location>
</feature>
<keyword evidence="8" id="KW-1185">Reference proteome</keyword>
<dbReference type="Proteomes" id="UP000823872">
    <property type="component" value="Chromosome D1"/>
</dbReference>
<dbReference type="CDD" id="cd07132">
    <property type="entry name" value="ALDH_F3AB"/>
    <property type="match status" value="1"/>
</dbReference>
<dbReference type="GeneTree" id="ENSGT00940000155904"/>
<organism evidence="7 8">
    <name type="scientific">Felis catus</name>
    <name type="common">Cat</name>
    <name type="synonym">Felis silvestris catus</name>
    <dbReference type="NCBI Taxonomy" id="9685"/>
    <lineage>
        <taxon>Eukaryota</taxon>
        <taxon>Metazoa</taxon>
        <taxon>Chordata</taxon>
        <taxon>Craniata</taxon>
        <taxon>Vertebrata</taxon>
        <taxon>Euteleostomi</taxon>
        <taxon>Mammalia</taxon>
        <taxon>Eutheria</taxon>
        <taxon>Laurasiatheria</taxon>
        <taxon>Carnivora</taxon>
        <taxon>Feliformia</taxon>
        <taxon>Felidae</taxon>
        <taxon>Felinae</taxon>
        <taxon>Felis</taxon>
    </lineage>
</organism>
<comment type="similarity">
    <text evidence="1 4">Belongs to the aldehyde dehydrogenase family.</text>
</comment>
<reference evidence="7" key="3">
    <citation type="submission" date="2025-09" db="UniProtKB">
        <authorList>
            <consortium name="Ensembl"/>
        </authorList>
    </citation>
    <scope>IDENTIFICATION</scope>
    <source>
        <strain evidence="7">breed Abyssinian</strain>
    </source>
</reference>
<evidence type="ECO:0000259" key="6">
    <source>
        <dbReference type="Pfam" id="PF00171"/>
    </source>
</evidence>
<dbReference type="InterPro" id="IPR016161">
    <property type="entry name" value="Ald_DH/histidinol_DH"/>
</dbReference>
<dbReference type="Gene3D" id="3.40.605.10">
    <property type="entry name" value="Aldehyde Dehydrogenase, Chain A, domain 1"/>
    <property type="match status" value="2"/>
</dbReference>
<evidence type="ECO:0000256" key="1">
    <source>
        <dbReference type="ARBA" id="ARBA00009986"/>
    </source>
</evidence>
<reference evidence="7 8" key="1">
    <citation type="submission" date="2021-02" db="EMBL/GenBank/DDBJ databases">
        <title>Safari Cat Assemblies.</title>
        <authorList>
            <person name="Bredemeyer K.R."/>
            <person name="Murphy W.J."/>
        </authorList>
    </citation>
    <scope>NUCLEOTIDE SEQUENCE [LARGE SCALE GENOMIC DNA]</scope>
</reference>
<accession>A0ABI7Z153</accession>
<dbReference type="Ensembl" id="ENSFCTT00005055486.1">
    <property type="protein sequence ID" value="ENSFCTP00005040875.1"/>
    <property type="gene ID" value="ENSFCTG00005019190.1"/>
</dbReference>
<dbReference type="SUPFAM" id="SSF53720">
    <property type="entry name" value="ALDH-like"/>
    <property type="match status" value="1"/>
</dbReference>
<dbReference type="InterPro" id="IPR029510">
    <property type="entry name" value="Ald_DH_CS_GLU"/>
</dbReference>
<feature type="domain" description="Aldehyde dehydrogenase" evidence="6">
    <location>
        <begin position="186"/>
        <end position="547"/>
    </location>
</feature>
<reference evidence="7" key="2">
    <citation type="submission" date="2025-08" db="UniProtKB">
        <authorList>
            <consortium name="Ensembl"/>
        </authorList>
    </citation>
    <scope>IDENTIFICATION</scope>
    <source>
        <strain evidence="7">breed Abyssinian</strain>
    </source>
</reference>
<evidence type="ECO:0000256" key="3">
    <source>
        <dbReference type="PROSITE-ProRule" id="PRU10007"/>
    </source>
</evidence>
<evidence type="ECO:0000256" key="2">
    <source>
        <dbReference type="ARBA" id="ARBA00023002"/>
    </source>
</evidence>
<dbReference type="InterPro" id="IPR016162">
    <property type="entry name" value="Ald_DH_N"/>
</dbReference>
<dbReference type="PANTHER" id="PTHR43570:SF2">
    <property type="entry name" value="ALDEHYDE DEHYDROGENASE FAMILY 3 MEMBER B1"/>
    <property type="match status" value="1"/>
</dbReference>
<evidence type="ECO:0000256" key="4">
    <source>
        <dbReference type="RuleBase" id="RU003345"/>
    </source>
</evidence>
<name>A0ABI7Z153_FELCA</name>
<dbReference type="PROSITE" id="PS00687">
    <property type="entry name" value="ALDEHYDE_DEHYDR_GLU"/>
    <property type="match status" value="1"/>
</dbReference>
<gene>
    <name evidence="7" type="primary">ALDH3B2</name>
</gene>
<dbReference type="InterPro" id="IPR012394">
    <property type="entry name" value="Aldehyde_DH_NAD(P)"/>
</dbReference>
<dbReference type="InterPro" id="IPR016163">
    <property type="entry name" value="Ald_DH_C"/>
</dbReference>
<dbReference type="InterPro" id="IPR016160">
    <property type="entry name" value="Ald_DH_CS_CYS"/>
</dbReference>
<feature type="active site" evidence="3">
    <location>
        <position position="333"/>
    </location>
</feature>
<dbReference type="PANTHER" id="PTHR43570">
    <property type="entry name" value="ALDEHYDE DEHYDROGENASE"/>
    <property type="match status" value="1"/>
</dbReference>
<sequence length="589" mass="64678">MSGKEGKGAAKDPGSEPTLGMDPFADTLRRLREAFSAGRTRPAEFREAQLRGLGRFLQEHKQLLQEALAQDLHKQEHSQPAPASGPLHMLCPLPGRFCLQVSLGSLPPYLRCSNVPASPRPALTAPPRRPFLSPCFAFPCSCHISVLPSMLAVPLQHRLCPGHQAVRASGHGCAPGTSAFESEVSEISITQSEINLALRNLRAWMKDEKVPKNLATQLDSAFIRKEPFGLVLVIAPWNYPVNLTLVPLVGALAAGNCVVLKPSEFSRSTEKVLAEVLPRYLDQSCFAVVPGGPQETGQLLEHKFDYIFFTGSPRVGRIVMSAAAKHLTPVTLELGGKNPCYVDDDCDPQTVANRLAWFRYFNTGQTCVAPDYVLCSPDTQERLLPALQSAITRFYGEDPRSSPDLGRIISDKHFQRLRGLLGCGRVAIGGQSDESERYIAPTVLVDVEEMEPVMQEEIFGPILPIVNVRSLDEAIDFINRREKPLALYAFSNNKQVVNQILDRTSSGSFGGNEGFIYLTLPSLPLGGVGNSGMGRYHGKFSFDTFSHHRACLLSHPGLEKLNEIRYPPYTNSREQLVSWALGSHSCTLL</sequence>
<evidence type="ECO:0000256" key="5">
    <source>
        <dbReference type="SAM" id="MobiDB-lite"/>
    </source>
</evidence>
<dbReference type="Pfam" id="PF00171">
    <property type="entry name" value="Aldedh"/>
    <property type="match status" value="1"/>
</dbReference>
<protein>
    <submittedName>
        <fullName evidence="7">Aldehyde dehydrogenase 3 family member B2</fullName>
    </submittedName>
</protein>
<proteinExistence type="inferred from homology"/>
<feature type="region of interest" description="Disordered" evidence="5">
    <location>
        <begin position="1"/>
        <end position="23"/>
    </location>
</feature>
<evidence type="ECO:0000313" key="8">
    <source>
        <dbReference type="Proteomes" id="UP000823872"/>
    </source>
</evidence>
<keyword evidence="2 4" id="KW-0560">Oxidoreductase</keyword>
<dbReference type="PROSITE" id="PS00070">
    <property type="entry name" value="ALDEHYDE_DEHYDR_CYS"/>
    <property type="match status" value="1"/>
</dbReference>
<evidence type="ECO:0000313" key="7">
    <source>
        <dbReference type="Ensembl" id="ENSFCTP00005040875.1"/>
    </source>
</evidence>
<dbReference type="InterPro" id="IPR015590">
    <property type="entry name" value="Aldehyde_DH_dom"/>
</dbReference>
<dbReference type="Gene3D" id="3.40.309.10">
    <property type="entry name" value="Aldehyde Dehydrogenase, Chain A, domain 2"/>
    <property type="match status" value="1"/>
</dbReference>